<feature type="signal peptide" evidence="6">
    <location>
        <begin position="1"/>
        <end position="21"/>
    </location>
</feature>
<evidence type="ECO:0000256" key="4">
    <source>
        <dbReference type="ARBA" id="ARBA00023136"/>
    </source>
</evidence>
<protein>
    <submittedName>
        <fullName evidence="9">Starch-binding associating with outer membrane</fullName>
    </submittedName>
</protein>
<dbReference type="Pfam" id="PF14322">
    <property type="entry name" value="SusD-like_3"/>
    <property type="match status" value="1"/>
</dbReference>
<keyword evidence="4" id="KW-0472">Membrane</keyword>
<dbReference type="Proteomes" id="UP000185003">
    <property type="component" value="Unassembled WGS sequence"/>
</dbReference>
<dbReference type="AlphaFoldDB" id="A0A1N6J3Z6"/>
<dbReference type="RefSeq" id="WP_074240828.1">
    <property type="nucleotide sequence ID" value="NZ_FSRA01000002.1"/>
</dbReference>
<keyword evidence="5" id="KW-0998">Cell outer membrane</keyword>
<evidence type="ECO:0000256" key="1">
    <source>
        <dbReference type="ARBA" id="ARBA00004442"/>
    </source>
</evidence>
<gene>
    <name evidence="9" type="ORF">SAMN04488055_3613</name>
</gene>
<name>A0A1N6J3Z6_9BACT</name>
<feature type="chain" id="PRO_5013201402" evidence="6">
    <location>
        <begin position="22"/>
        <end position="527"/>
    </location>
</feature>
<keyword evidence="3 6" id="KW-0732">Signal</keyword>
<dbReference type="InterPro" id="IPR011990">
    <property type="entry name" value="TPR-like_helical_dom_sf"/>
</dbReference>
<feature type="domain" description="RagB/SusD" evidence="7">
    <location>
        <begin position="301"/>
        <end position="527"/>
    </location>
</feature>
<evidence type="ECO:0000313" key="10">
    <source>
        <dbReference type="Proteomes" id="UP000185003"/>
    </source>
</evidence>
<dbReference type="EMBL" id="FSRA01000002">
    <property type="protein sequence ID" value="SIO39054.1"/>
    <property type="molecule type" value="Genomic_DNA"/>
</dbReference>
<evidence type="ECO:0000259" key="7">
    <source>
        <dbReference type="Pfam" id="PF07980"/>
    </source>
</evidence>
<comment type="similarity">
    <text evidence="2">Belongs to the SusD family.</text>
</comment>
<evidence type="ECO:0000256" key="3">
    <source>
        <dbReference type="ARBA" id="ARBA00022729"/>
    </source>
</evidence>
<feature type="domain" description="SusD-like N-terminal" evidence="8">
    <location>
        <begin position="71"/>
        <end position="228"/>
    </location>
</feature>
<evidence type="ECO:0000256" key="2">
    <source>
        <dbReference type="ARBA" id="ARBA00006275"/>
    </source>
</evidence>
<comment type="subcellular location">
    <subcellularLocation>
        <location evidence="1">Cell outer membrane</location>
    </subcellularLocation>
</comment>
<dbReference type="InterPro" id="IPR012944">
    <property type="entry name" value="SusD_RagB_dom"/>
</dbReference>
<dbReference type="InterPro" id="IPR033985">
    <property type="entry name" value="SusD-like_N"/>
</dbReference>
<dbReference type="STRING" id="536979.SAMN04488055_3613"/>
<dbReference type="Pfam" id="PF07980">
    <property type="entry name" value="SusD_RagB"/>
    <property type="match status" value="1"/>
</dbReference>
<dbReference type="GO" id="GO:0009279">
    <property type="term" value="C:cell outer membrane"/>
    <property type="evidence" value="ECO:0007669"/>
    <property type="project" value="UniProtKB-SubCell"/>
</dbReference>
<proteinExistence type="inferred from homology"/>
<evidence type="ECO:0000313" key="9">
    <source>
        <dbReference type="EMBL" id="SIO39054.1"/>
    </source>
</evidence>
<dbReference type="Gene3D" id="1.25.40.390">
    <property type="match status" value="1"/>
</dbReference>
<sequence>MQKILFIAGSALLLITAGCNSNLLNVKPNDRYTESTFWTTPEAANAGLTACYSNLRNDGVYGGKGANNTTALWEETASPNAYNYGNSMSYNSIAAGLQASNTGGVISGRWSDCYGGVGRCNTFLARIDAIAGMDPAVVTRMKGEAYYLRALYYFLLQNYYGAVPLITDPPNKETQADLPRTERVKVVEQILKDLDSAALKLPFKYTAATDKGRATKGAAMGLKARVLLYEASALFNTANDNNKWKAAADAAKAVIDASTSTGYGLFADYRALFLPANENNKEVIFDVQYMFPNQGNSFDLICRQYNTNAPLLNLAQAYLMKDGLPQAQSPLYNAATPFLNRDARLYGTFTFPGDRYMGATINATRFAITGFGMKKFSIYDREAPPADKASLVDRQSETNFIVLRYADILLMYAEAQNEYAGPDATIYDALDTIRGRVAMPKITRGLSKDDLRKVIRHERRIELAGEGMYYNDIRRWKTAEVELNTDIYNYKGDRLETRKFNKDRDYWWPIPLGERDLNPALEQNNLY</sequence>
<accession>A0A1N6J3Z6</accession>
<keyword evidence="10" id="KW-1185">Reference proteome</keyword>
<reference evidence="9 10" key="1">
    <citation type="submission" date="2016-11" db="EMBL/GenBank/DDBJ databases">
        <authorList>
            <person name="Jaros S."/>
            <person name="Januszkiewicz K."/>
            <person name="Wedrychowicz H."/>
        </authorList>
    </citation>
    <scope>NUCLEOTIDE SEQUENCE [LARGE SCALE GENOMIC DNA]</scope>
    <source>
        <strain evidence="9 10">DSM 24787</strain>
    </source>
</reference>
<evidence type="ECO:0000256" key="5">
    <source>
        <dbReference type="ARBA" id="ARBA00023237"/>
    </source>
</evidence>
<organism evidence="9 10">
    <name type="scientific">Chitinophaga niabensis</name>
    <dbReference type="NCBI Taxonomy" id="536979"/>
    <lineage>
        <taxon>Bacteria</taxon>
        <taxon>Pseudomonadati</taxon>
        <taxon>Bacteroidota</taxon>
        <taxon>Chitinophagia</taxon>
        <taxon>Chitinophagales</taxon>
        <taxon>Chitinophagaceae</taxon>
        <taxon>Chitinophaga</taxon>
    </lineage>
</organism>
<evidence type="ECO:0000256" key="6">
    <source>
        <dbReference type="SAM" id="SignalP"/>
    </source>
</evidence>
<evidence type="ECO:0000259" key="8">
    <source>
        <dbReference type="Pfam" id="PF14322"/>
    </source>
</evidence>
<dbReference type="PROSITE" id="PS51257">
    <property type="entry name" value="PROKAR_LIPOPROTEIN"/>
    <property type="match status" value="1"/>
</dbReference>
<dbReference type="SUPFAM" id="SSF48452">
    <property type="entry name" value="TPR-like"/>
    <property type="match status" value="1"/>
</dbReference>